<dbReference type="PANTHER" id="PTHR30537">
    <property type="entry name" value="HTH-TYPE TRANSCRIPTIONAL REGULATOR"/>
    <property type="match status" value="1"/>
</dbReference>
<dbReference type="FunFam" id="1.10.10.10:FF:000001">
    <property type="entry name" value="LysR family transcriptional regulator"/>
    <property type="match status" value="1"/>
</dbReference>
<reference evidence="6 7" key="1">
    <citation type="submission" date="2016-10" db="EMBL/GenBank/DDBJ databases">
        <authorList>
            <person name="de Groot N.N."/>
        </authorList>
    </citation>
    <scope>NUCLEOTIDE SEQUENCE [LARGE SCALE GENOMIC DNA]</scope>
    <source>
        <strain evidence="6 7">DSM 27375</strain>
    </source>
</reference>
<evidence type="ECO:0000313" key="6">
    <source>
        <dbReference type="EMBL" id="SDF28551.1"/>
    </source>
</evidence>
<dbReference type="Pfam" id="PF00126">
    <property type="entry name" value="HTH_1"/>
    <property type="match status" value="1"/>
</dbReference>
<dbReference type="InterPro" id="IPR036388">
    <property type="entry name" value="WH-like_DNA-bd_sf"/>
</dbReference>
<dbReference type="Gene3D" id="3.40.190.10">
    <property type="entry name" value="Periplasmic binding protein-like II"/>
    <property type="match status" value="2"/>
</dbReference>
<proteinExistence type="inferred from homology"/>
<dbReference type="GO" id="GO:0003700">
    <property type="term" value="F:DNA-binding transcription factor activity"/>
    <property type="evidence" value="ECO:0007669"/>
    <property type="project" value="InterPro"/>
</dbReference>
<comment type="similarity">
    <text evidence="1">Belongs to the LysR transcriptional regulatory family.</text>
</comment>
<evidence type="ECO:0000256" key="2">
    <source>
        <dbReference type="ARBA" id="ARBA00023015"/>
    </source>
</evidence>
<dbReference type="InterPro" id="IPR000847">
    <property type="entry name" value="LysR_HTH_N"/>
</dbReference>
<name>A0A1G7JUM7_9RHOB</name>
<dbReference type="SUPFAM" id="SSF53850">
    <property type="entry name" value="Periplasmic binding protein-like II"/>
    <property type="match status" value="1"/>
</dbReference>
<dbReference type="PANTHER" id="PTHR30537:SF26">
    <property type="entry name" value="GLYCINE CLEAVAGE SYSTEM TRANSCRIPTIONAL ACTIVATOR"/>
    <property type="match status" value="1"/>
</dbReference>
<dbReference type="InterPro" id="IPR036390">
    <property type="entry name" value="WH_DNA-bd_sf"/>
</dbReference>
<keyword evidence="3 6" id="KW-0238">DNA-binding</keyword>
<dbReference type="CDD" id="cd08432">
    <property type="entry name" value="PBP2_GcdR_TrpI_HvrB_AmpR_like"/>
    <property type="match status" value="1"/>
</dbReference>
<dbReference type="GO" id="GO:0043565">
    <property type="term" value="F:sequence-specific DNA binding"/>
    <property type="evidence" value="ECO:0007669"/>
    <property type="project" value="TreeGrafter"/>
</dbReference>
<dbReference type="GO" id="GO:0006351">
    <property type="term" value="P:DNA-templated transcription"/>
    <property type="evidence" value="ECO:0007669"/>
    <property type="project" value="TreeGrafter"/>
</dbReference>
<dbReference type="InterPro" id="IPR005119">
    <property type="entry name" value="LysR_subst-bd"/>
</dbReference>
<dbReference type="PROSITE" id="PS50931">
    <property type="entry name" value="HTH_LYSR"/>
    <property type="match status" value="1"/>
</dbReference>
<evidence type="ECO:0000256" key="4">
    <source>
        <dbReference type="ARBA" id="ARBA00023163"/>
    </source>
</evidence>
<organism evidence="6 7">
    <name type="scientific">Celeribacter baekdonensis</name>
    <dbReference type="NCBI Taxonomy" id="875171"/>
    <lineage>
        <taxon>Bacteria</taxon>
        <taxon>Pseudomonadati</taxon>
        <taxon>Pseudomonadota</taxon>
        <taxon>Alphaproteobacteria</taxon>
        <taxon>Rhodobacterales</taxon>
        <taxon>Roseobacteraceae</taxon>
        <taxon>Celeribacter</taxon>
    </lineage>
</organism>
<accession>A0A1G7JUM7</accession>
<evidence type="ECO:0000256" key="3">
    <source>
        <dbReference type="ARBA" id="ARBA00023125"/>
    </source>
</evidence>
<dbReference type="EMBL" id="FNBL01000003">
    <property type="protein sequence ID" value="SDF28551.1"/>
    <property type="molecule type" value="Genomic_DNA"/>
</dbReference>
<dbReference type="AlphaFoldDB" id="A0A1G7JUM7"/>
<feature type="domain" description="HTH lysR-type" evidence="5">
    <location>
        <begin position="6"/>
        <end position="63"/>
    </location>
</feature>
<dbReference type="Proteomes" id="UP000182284">
    <property type="component" value="Unassembled WGS sequence"/>
</dbReference>
<keyword evidence="2" id="KW-0805">Transcription regulation</keyword>
<gene>
    <name evidence="6" type="ORF">SAMN04488117_103218</name>
</gene>
<evidence type="ECO:0000256" key="1">
    <source>
        <dbReference type="ARBA" id="ARBA00009437"/>
    </source>
</evidence>
<dbReference type="InterPro" id="IPR058163">
    <property type="entry name" value="LysR-type_TF_proteobact-type"/>
</dbReference>
<dbReference type="Gene3D" id="1.10.10.10">
    <property type="entry name" value="Winged helix-like DNA-binding domain superfamily/Winged helix DNA-binding domain"/>
    <property type="match status" value="1"/>
</dbReference>
<keyword evidence="4" id="KW-0804">Transcription</keyword>
<dbReference type="SUPFAM" id="SSF46785">
    <property type="entry name" value="Winged helix' DNA-binding domain"/>
    <property type="match status" value="1"/>
</dbReference>
<dbReference type="Pfam" id="PF03466">
    <property type="entry name" value="LysR_substrate"/>
    <property type="match status" value="1"/>
</dbReference>
<evidence type="ECO:0000259" key="5">
    <source>
        <dbReference type="PROSITE" id="PS50931"/>
    </source>
</evidence>
<dbReference type="PRINTS" id="PR00039">
    <property type="entry name" value="HTHLYSR"/>
</dbReference>
<evidence type="ECO:0000313" key="7">
    <source>
        <dbReference type="Proteomes" id="UP000182284"/>
    </source>
</evidence>
<protein>
    <submittedName>
        <fullName evidence="6">DNA-binding transcriptional regulator, LysR family</fullName>
    </submittedName>
</protein>
<sequence>MRRFIPSLSALECFDLAARHRSFTRAAEDLGLTQSGVSRQIGTLEQFLGVRLFQRIGSRLELTEIGAQYWREIGPLMAGLEKAALDAVRGQRLEEALILQTSPGFAACWLLPRLGGFLAAHPEVILEVIEAEGTCDFSTSPADLAIVRGTGAVSDVRSDRLCAETLTVVAAPKLIPPGATLDHLDFTRLPTLQNATRPSLWMTWLRLSGLPHNGAIRGVRLGHSGLLIPAACAGLGLAVVPRFYVEDDLRQGRLWEPFGPAVTSPESYWILRPEERAHHPHLTACVTWLKRDMKRPNTGISPL</sequence>
<dbReference type="RefSeq" id="WP_074643042.1">
    <property type="nucleotide sequence ID" value="NZ_FNBL01000003.1"/>
</dbReference>